<organism evidence="1 2">
    <name type="scientific">Vibrio splendidus</name>
    <dbReference type="NCBI Taxonomy" id="29497"/>
    <lineage>
        <taxon>Bacteria</taxon>
        <taxon>Pseudomonadati</taxon>
        <taxon>Pseudomonadota</taxon>
        <taxon>Gammaproteobacteria</taxon>
        <taxon>Vibrionales</taxon>
        <taxon>Vibrionaceae</taxon>
        <taxon>Vibrio</taxon>
    </lineage>
</organism>
<dbReference type="EMBL" id="PIGA01000018">
    <property type="protein sequence ID" value="PTP18756.1"/>
    <property type="molecule type" value="Genomic_DNA"/>
</dbReference>
<dbReference type="AlphaFoldDB" id="A0A2T5EGQ8"/>
<comment type="caution">
    <text evidence="1">The sequence shown here is derived from an EMBL/GenBank/DDBJ whole genome shotgun (WGS) entry which is preliminary data.</text>
</comment>
<accession>A0A2T5EGQ8</accession>
<reference evidence="1 2" key="1">
    <citation type="submission" date="2017-11" db="EMBL/GenBank/DDBJ databases">
        <title>Population delineation of vibrios coincides with oyster pathogenicity.</title>
        <authorList>
            <person name="Bruto M."/>
            <person name="Labreuche Y."/>
            <person name="James A."/>
            <person name="Piel D."/>
            <person name="Chenivesse S."/>
            <person name="Petton B."/>
            <person name="Polz M.F."/>
            <person name="Le Roux F."/>
        </authorList>
    </citation>
    <scope>NUCLEOTIDE SEQUENCE [LARGE SCALE GENOMIC DNA]</scope>
    <source>
        <strain evidence="1 2">1F_55</strain>
    </source>
</reference>
<feature type="non-terminal residue" evidence="1">
    <location>
        <position position="1"/>
    </location>
</feature>
<name>A0A2T5EGQ8_VIBSP</name>
<evidence type="ECO:0000313" key="1">
    <source>
        <dbReference type="EMBL" id="PTP18756.1"/>
    </source>
</evidence>
<dbReference type="RefSeq" id="WP_219909927.1">
    <property type="nucleotide sequence ID" value="NZ_CAWNZY010000027.1"/>
</dbReference>
<gene>
    <name evidence="1" type="ORF">CWO36_12910</name>
</gene>
<sequence>ACSKLTASHIWRRWSLNRFDQQRRLASLISVFVIQLKAPKGAFLRSVDLYQNLEATAICESL</sequence>
<dbReference type="Proteomes" id="UP000244080">
    <property type="component" value="Unassembled WGS sequence"/>
</dbReference>
<proteinExistence type="predicted"/>
<evidence type="ECO:0000313" key="2">
    <source>
        <dbReference type="Proteomes" id="UP000244080"/>
    </source>
</evidence>
<protein>
    <submittedName>
        <fullName evidence="1">Uncharacterized protein</fullName>
    </submittedName>
</protein>